<dbReference type="SUPFAM" id="SSF55729">
    <property type="entry name" value="Acyl-CoA N-acyltransferases (Nat)"/>
    <property type="match status" value="2"/>
</dbReference>
<dbReference type="PANTHER" id="PTHR43877:SF2">
    <property type="entry name" value="AMINOALKYLPHOSPHONATE N-ACETYLTRANSFERASE-RELATED"/>
    <property type="match status" value="1"/>
</dbReference>
<dbReference type="EMBL" id="BOSL01000004">
    <property type="protein sequence ID" value="GIP52739.1"/>
    <property type="molecule type" value="Genomic_DNA"/>
</dbReference>
<protein>
    <submittedName>
        <fullName evidence="4">Acetyltransferase</fullName>
    </submittedName>
</protein>
<dbReference type="InterPro" id="IPR016181">
    <property type="entry name" value="Acyl_CoA_acyltransferase"/>
</dbReference>
<dbReference type="Gene3D" id="3.40.630.30">
    <property type="match status" value="2"/>
</dbReference>
<keyword evidence="1" id="KW-0808">Transferase</keyword>
<dbReference type="Proteomes" id="UP000679992">
    <property type="component" value="Unassembled WGS sequence"/>
</dbReference>
<proteinExistence type="predicted"/>
<dbReference type="PANTHER" id="PTHR43877">
    <property type="entry name" value="AMINOALKYLPHOSPHONATE N-ACETYLTRANSFERASE-RELATED-RELATED"/>
    <property type="match status" value="1"/>
</dbReference>
<feature type="domain" description="N-acetyltransferase" evidence="3">
    <location>
        <begin position="164"/>
        <end position="288"/>
    </location>
</feature>
<dbReference type="Pfam" id="PF13673">
    <property type="entry name" value="Acetyltransf_10"/>
    <property type="match status" value="1"/>
</dbReference>
<dbReference type="InterPro" id="IPR000182">
    <property type="entry name" value="GNAT_dom"/>
</dbReference>
<dbReference type="CDD" id="cd04301">
    <property type="entry name" value="NAT_SF"/>
    <property type="match status" value="2"/>
</dbReference>
<evidence type="ECO:0000256" key="2">
    <source>
        <dbReference type="ARBA" id="ARBA00023315"/>
    </source>
</evidence>
<gene>
    <name evidence="4" type="ORF">J42TS3_17740</name>
</gene>
<evidence type="ECO:0000313" key="5">
    <source>
        <dbReference type="Proteomes" id="UP000679992"/>
    </source>
</evidence>
<accession>A0ABQ4M9R7</accession>
<evidence type="ECO:0000259" key="3">
    <source>
        <dbReference type="PROSITE" id="PS51186"/>
    </source>
</evidence>
<dbReference type="InterPro" id="IPR050832">
    <property type="entry name" value="Bact_Acetyltransf"/>
</dbReference>
<evidence type="ECO:0000313" key="4">
    <source>
        <dbReference type="EMBL" id="GIP52739.1"/>
    </source>
</evidence>
<organism evidence="4 5">
    <name type="scientific">Paenibacillus vini</name>
    <dbReference type="NCBI Taxonomy" id="1476024"/>
    <lineage>
        <taxon>Bacteria</taxon>
        <taxon>Bacillati</taxon>
        <taxon>Bacillota</taxon>
        <taxon>Bacilli</taxon>
        <taxon>Bacillales</taxon>
        <taxon>Paenibacillaceae</taxon>
        <taxon>Paenibacillus</taxon>
    </lineage>
</organism>
<dbReference type="PROSITE" id="PS51186">
    <property type="entry name" value="GNAT"/>
    <property type="match status" value="2"/>
</dbReference>
<reference evidence="4 5" key="1">
    <citation type="submission" date="2021-03" db="EMBL/GenBank/DDBJ databases">
        <title>Antimicrobial resistance genes in bacteria isolated from Japanese honey, and their potential for conferring macrolide and lincosamide resistance in the American foulbrood pathogen Paenibacillus larvae.</title>
        <authorList>
            <person name="Okamoto M."/>
            <person name="Kumagai M."/>
            <person name="Kanamori H."/>
            <person name="Takamatsu D."/>
        </authorList>
    </citation>
    <scope>NUCLEOTIDE SEQUENCE [LARGE SCALE GENOMIC DNA]</scope>
    <source>
        <strain evidence="4 5">J42TS3</strain>
    </source>
</reference>
<keyword evidence="2" id="KW-0012">Acyltransferase</keyword>
<feature type="domain" description="N-acetyltransferase" evidence="3">
    <location>
        <begin position="4"/>
        <end position="157"/>
    </location>
</feature>
<keyword evidence="5" id="KW-1185">Reference proteome</keyword>
<name>A0ABQ4M9R7_9BACL</name>
<comment type="caution">
    <text evidence="4">The sequence shown here is derived from an EMBL/GenBank/DDBJ whole genome shotgun (WGS) entry which is preliminary data.</text>
</comment>
<dbReference type="RefSeq" id="WP_213654463.1">
    <property type="nucleotide sequence ID" value="NZ_BOSL01000004.1"/>
</dbReference>
<dbReference type="Pfam" id="PF00583">
    <property type="entry name" value="Acetyltransf_1"/>
    <property type="match status" value="1"/>
</dbReference>
<sequence>MTTIQYYRGTECKMDVLFTAFQTGFSDYLIKYNFTLEQFADRFFGPEGNAIEHSFVALRGDEPVGIVLGGTREYEGIRTMRCGALALKPGERGQGVSARLMELHREEAIRQGCRQLLLEVIVGNDRAIAFYHKLGYSRVYELSYFSKSDLSNLKSLPNKLDDPISVAPLDWGDFASSVNKNRYFHLNWQNDLDYIRRAGDHVFFGAFHEGELVGTLGITRTGRISILFVDLDFRSRGTATRLLQRAVSELELSKLSISIPNNALIEGFIRRLGFQRDAISQYEMYLTL</sequence>
<evidence type="ECO:0000256" key="1">
    <source>
        <dbReference type="ARBA" id="ARBA00022679"/>
    </source>
</evidence>